<evidence type="ECO:0000313" key="2">
    <source>
        <dbReference type="Proteomes" id="UP000240418"/>
    </source>
</evidence>
<dbReference type="InterPro" id="IPR036390">
    <property type="entry name" value="WH_DNA-bd_sf"/>
</dbReference>
<dbReference type="Pfam" id="PF09952">
    <property type="entry name" value="AbiEi_2"/>
    <property type="match status" value="1"/>
</dbReference>
<evidence type="ECO:0000313" key="1">
    <source>
        <dbReference type="EMBL" id="PSL17309.1"/>
    </source>
</evidence>
<protein>
    <submittedName>
        <fullName evidence="1">Transcriptional regulator with AbiEi antitoxin domain of type IV toxin-antitoxin system</fullName>
    </submittedName>
</protein>
<dbReference type="EMBL" id="PYGJ01000019">
    <property type="protein sequence ID" value="PSL17309.1"/>
    <property type="molecule type" value="Genomic_DNA"/>
</dbReference>
<organism evidence="1 2">
    <name type="scientific">Shimia abyssi</name>
    <dbReference type="NCBI Taxonomy" id="1662395"/>
    <lineage>
        <taxon>Bacteria</taxon>
        <taxon>Pseudomonadati</taxon>
        <taxon>Pseudomonadota</taxon>
        <taxon>Alphaproteobacteria</taxon>
        <taxon>Rhodobacterales</taxon>
        <taxon>Roseobacteraceae</taxon>
    </lineage>
</organism>
<dbReference type="Proteomes" id="UP000240418">
    <property type="component" value="Unassembled WGS sequence"/>
</dbReference>
<keyword evidence="2" id="KW-1185">Reference proteome</keyword>
<comment type="caution">
    <text evidence="1">The sequence shown here is derived from an EMBL/GenBank/DDBJ whole genome shotgun (WGS) entry which is preliminary data.</text>
</comment>
<dbReference type="RefSeq" id="WP_106610230.1">
    <property type="nucleotide sequence ID" value="NZ_PYGJ01000019.1"/>
</dbReference>
<name>A0A2P8F6H0_9RHOB</name>
<accession>A0A2P8F6H0</accession>
<dbReference type="InterPro" id="IPR019238">
    <property type="entry name" value="AbiEi_2"/>
</dbReference>
<gene>
    <name evidence="1" type="ORF">CLV88_11982</name>
</gene>
<dbReference type="OrthoDB" id="5510301at2"/>
<dbReference type="SUPFAM" id="SSF46785">
    <property type="entry name" value="Winged helix' DNA-binding domain"/>
    <property type="match status" value="1"/>
</dbReference>
<reference evidence="1 2" key="1">
    <citation type="submission" date="2018-03" db="EMBL/GenBank/DDBJ databases">
        <title>Genomic Encyclopedia of Archaeal and Bacterial Type Strains, Phase II (KMG-II): from individual species to whole genera.</title>
        <authorList>
            <person name="Goeker M."/>
        </authorList>
    </citation>
    <scope>NUCLEOTIDE SEQUENCE [LARGE SCALE GENOMIC DNA]</scope>
    <source>
        <strain evidence="1 2">DSM 100673</strain>
    </source>
</reference>
<proteinExistence type="predicted"/>
<dbReference type="AlphaFoldDB" id="A0A2P8F6H0"/>
<sequence length="366" mass="41323">MSIFEGYRLEEELVERLCEALRGLPDIEVNEHNRQPGINIDSGIDAEIEFNAAGSRYLLLVEVKKSIYPRDAQQALWQLDRHKTAINSDRKRRVVPLLAAESISSGAKELLKDENCGYFDSGGSLFIPARGAYVFVEKPPPKTLQKTIRGLFNGKRSQVLHTLLTQRDEWFGVKELAGIAEVAPSTASETLTALERFEWLTVRGQGPTKERRLADPGALLDEWRKQTLAATRKQARRRFYISMKDPNAIAHQFADICEEIGLKYALTEQSAAQAYSPFLSSISRVTCRLAHSSRASAVYEELEAQPVTEGANLEVIETRSQGEFLFRERVDQLWLASPVQVYLDLLRSGGRSKEMAEHLRQERIGF</sequence>